<protein>
    <submittedName>
        <fullName evidence="1">Uncharacterized protein</fullName>
    </submittedName>
</protein>
<proteinExistence type="predicted"/>
<dbReference type="STRING" id="2060905.A0A2B7WXG6"/>
<sequence length="308" mass="34432">MAEIHGTPVYSHEECITRVVWAAHLLSYRSNNRNHEEVYGAGDNAEHYNNTNELSDCGTDYETEQTVILSGPRDSVRRKFLDSIAQLLSPCKGWGREDGVEVDVARNDGFLSDSEISAYCKMLEEYLTSSAGESSWPGKEPAIEAWTTMADLILKFDVDGGVAKFGHLIAQQVYRCVDFAQVRELVLDAFGTQSGLKLWSMLKLIASRWSTLEVGIFNLWENLKLSFTPESVIQRLGPFIQEFEKACAESFSLHAEMQLVLHYDRGCAPQPTLDYFGCSKKNLLCETFLGGLSSPIATREGRGVFYPA</sequence>
<keyword evidence="2" id="KW-1185">Reference proteome</keyword>
<evidence type="ECO:0000313" key="2">
    <source>
        <dbReference type="Proteomes" id="UP000224080"/>
    </source>
</evidence>
<dbReference type="OrthoDB" id="4364503at2759"/>
<accession>A0A2B7WXG6</accession>
<dbReference type="Proteomes" id="UP000224080">
    <property type="component" value="Unassembled WGS sequence"/>
</dbReference>
<dbReference type="AlphaFoldDB" id="A0A2B7WXG6"/>
<reference evidence="1 2" key="1">
    <citation type="submission" date="2017-10" db="EMBL/GenBank/DDBJ databases">
        <title>Comparative genomics in systemic dimorphic fungi from Ajellomycetaceae.</title>
        <authorList>
            <person name="Munoz J.F."/>
            <person name="Mcewen J.G."/>
            <person name="Clay O.K."/>
            <person name="Cuomo C.A."/>
        </authorList>
    </citation>
    <scope>NUCLEOTIDE SEQUENCE [LARGE SCALE GENOMIC DNA]</scope>
    <source>
        <strain evidence="1 2">UAMH130</strain>
    </source>
</reference>
<gene>
    <name evidence="1" type="ORF">GX51_05318</name>
</gene>
<evidence type="ECO:0000313" key="1">
    <source>
        <dbReference type="EMBL" id="PGH01263.1"/>
    </source>
</evidence>
<dbReference type="EMBL" id="PDNC01000074">
    <property type="protein sequence ID" value="PGH01263.1"/>
    <property type="molecule type" value="Genomic_DNA"/>
</dbReference>
<name>A0A2B7WXG6_9EURO</name>
<organism evidence="1 2">
    <name type="scientific">Blastomyces parvus</name>
    <dbReference type="NCBI Taxonomy" id="2060905"/>
    <lineage>
        <taxon>Eukaryota</taxon>
        <taxon>Fungi</taxon>
        <taxon>Dikarya</taxon>
        <taxon>Ascomycota</taxon>
        <taxon>Pezizomycotina</taxon>
        <taxon>Eurotiomycetes</taxon>
        <taxon>Eurotiomycetidae</taxon>
        <taxon>Onygenales</taxon>
        <taxon>Ajellomycetaceae</taxon>
        <taxon>Blastomyces</taxon>
    </lineage>
</organism>
<comment type="caution">
    <text evidence="1">The sequence shown here is derived from an EMBL/GenBank/DDBJ whole genome shotgun (WGS) entry which is preliminary data.</text>
</comment>